<dbReference type="AlphaFoldDB" id="A0A553ZNP5"/>
<reference evidence="2 3" key="1">
    <citation type="submission" date="2019-07" db="EMBL/GenBank/DDBJ databases">
        <title>Draft genome for Streptomyces benahoarensis MZ03-48.</title>
        <authorList>
            <person name="Gonzalez-Pimentel J.L."/>
        </authorList>
    </citation>
    <scope>NUCLEOTIDE SEQUENCE [LARGE SCALE GENOMIC DNA]</scope>
    <source>
        <strain evidence="2 3">MZ03-48</strain>
    </source>
</reference>
<dbReference type="GO" id="GO:0005524">
    <property type="term" value="F:ATP binding"/>
    <property type="evidence" value="ECO:0007669"/>
    <property type="project" value="UniProtKB-KW"/>
</dbReference>
<evidence type="ECO:0000256" key="1">
    <source>
        <dbReference type="SAM" id="SignalP"/>
    </source>
</evidence>
<gene>
    <name evidence="2" type="ORF">FNZ23_06765</name>
</gene>
<accession>A0A553ZNP5</accession>
<evidence type="ECO:0000313" key="3">
    <source>
        <dbReference type="Proteomes" id="UP000320888"/>
    </source>
</evidence>
<protein>
    <submittedName>
        <fullName evidence="2">ATP-binding protein</fullName>
    </submittedName>
</protein>
<comment type="caution">
    <text evidence="2">The sequence shown here is derived from an EMBL/GenBank/DDBJ whole genome shotgun (WGS) entry which is preliminary data.</text>
</comment>
<evidence type="ECO:0000313" key="2">
    <source>
        <dbReference type="EMBL" id="TSB43025.1"/>
    </source>
</evidence>
<dbReference type="EMBL" id="VKLS01000045">
    <property type="protein sequence ID" value="TSB43025.1"/>
    <property type="molecule type" value="Genomic_DNA"/>
</dbReference>
<sequence>MSLPVTRRIARAALLVAASAAPAVAAAGSATAAPLPSATDLGGLTTLDSPRTSETVDQVAHEGVGLVNEAGGAAAEKLAPALVETAGPVVQRAAPTTQHAADTVGNILSKTGKDGLSTDTLPTNAVKGVAGNLPTQGKGLLGGLPLGG</sequence>
<proteinExistence type="predicted"/>
<keyword evidence="2" id="KW-0067">ATP-binding</keyword>
<feature type="signal peptide" evidence="1">
    <location>
        <begin position="1"/>
        <end position="25"/>
    </location>
</feature>
<keyword evidence="1" id="KW-0732">Signal</keyword>
<feature type="chain" id="PRO_5039194678" evidence="1">
    <location>
        <begin position="26"/>
        <end position="148"/>
    </location>
</feature>
<keyword evidence="3" id="KW-1185">Reference proteome</keyword>
<dbReference type="Proteomes" id="UP000320888">
    <property type="component" value="Unassembled WGS sequence"/>
</dbReference>
<dbReference type="OrthoDB" id="4236616at2"/>
<keyword evidence="2" id="KW-0547">Nucleotide-binding</keyword>
<dbReference type="RefSeq" id="WP_143941651.1">
    <property type="nucleotide sequence ID" value="NZ_VKLS01000045.1"/>
</dbReference>
<name>A0A553ZNP5_9ACTN</name>
<organism evidence="2 3">
    <name type="scientific">Streptomyces benahoarensis</name>
    <dbReference type="NCBI Taxonomy" id="2595054"/>
    <lineage>
        <taxon>Bacteria</taxon>
        <taxon>Bacillati</taxon>
        <taxon>Actinomycetota</taxon>
        <taxon>Actinomycetes</taxon>
        <taxon>Kitasatosporales</taxon>
        <taxon>Streptomycetaceae</taxon>
        <taxon>Streptomyces</taxon>
    </lineage>
</organism>